<accession>A0A4R2EW36</accession>
<keyword evidence="1" id="KW-0805">Transcription regulation</keyword>
<dbReference type="PROSITE" id="PS51063">
    <property type="entry name" value="HTH_CRP_2"/>
    <property type="match status" value="1"/>
</dbReference>
<dbReference type="GO" id="GO:0003677">
    <property type="term" value="F:DNA binding"/>
    <property type="evidence" value="ECO:0007669"/>
    <property type="project" value="UniProtKB-KW"/>
</dbReference>
<evidence type="ECO:0000313" key="7">
    <source>
        <dbReference type="Proteomes" id="UP000294830"/>
    </source>
</evidence>
<reference evidence="6 7" key="1">
    <citation type="submission" date="2019-03" db="EMBL/GenBank/DDBJ databases">
        <title>Genomic Encyclopedia of Archaeal and Bacterial Type Strains, Phase II (KMG-II): from individual species to whole genera.</title>
        <authorList>
            <person name="Goeker M."/>
        </authorList>
    </citation>
    <scope>NUCLEOTIDE SEQUENCE [LARGE SCALE GENOMIC DNA]</scope>
    <source>
        <strain evidence="6 7">RL-C</strain>
    </source>
</reference>
<dbReference type="InterPro" id="IPR000595">
    <property type="entry name" value="cNMP-bd_dom"/>
</dbReference>
<name>A0A4R2EW36_9BACT</name>
<comment type="caution">
    <text evidence="6">The sequence shown here is derived from an EMBL/GenBank/DDBJ whole genome shotgun (WGS) entry which is preliminary data.</text>
</comment>
<feature type="domain" description="HTH crp-type" evidence="5">
    <location>
        <begin position="148"/>
        <end position="215"/>
    </location>
</feature>
<keyword evidence="7" id="KW-1185">Reference proteome</keyword>
<dbReference type="PROSITE" id="PS50042">
    <property type="entry name" value="CNMP_BINDING_3"/>
    <property type="match status" value="1"/>
</dbReference>
<evidence type="ECO:0000259" key="4">
    <source>
        <dbReference type="PROSITE" id="PS50042"/>
    </source>
</evidence>
<dbReference type="SUPFAM" id="SSF46785">
    <property type="entry name" value="Winged helix' DNA-binding domain"/>
    <property type="match status" value="1"/>
</dbReference>
<dbReference type="EMBL" id="SLWB01000001">
    <property type="protein sequence ID" value="TCN72896.1"/>
    <property type="molecule type" value="Genomic_DNA"/>
</dbReference>
<gene>
    <name evidence="6" type="ORF">CLV25_101114</name>
</gene>
<keyword evidence="3" id="KW-0804">Transcription</keyword>
<dbReference type="AlphaFoldDB" id="A0A4R2EW36"/>
<evidence type="ECO:0000259" key="5">
    <source>
        <dbReference type="PROSITE" id="PS51063"/>
    </source>
</evidence>
<evidence type="ECO:0000313" key="6">
    <source>
        <dbReference type="EMBL" id="TCN72896.1"/>
    </source>
</evidence>
<dbReference type="InterPro" id="IPR012318">
    <property type="entry name" value="HTH_CRP"/>
</dbReference>
<dbReference type="Pfam" id="PF00027">
    <property type="entry name" value="cNMP_binding"/>
    <property type="match status" value="1"/>
</dbReference>
<dbReference type="InterPro" id="IPR036390">
    <property type="entry name" value="WH_DNA-bd_sf"/>
</dbReference>
<evidence type="ECO:0000256" key="3">
    <source>
        <dbReference type="ARBA" id="ARBA00023163"/>
    </source>
</evidence>
<dbReference type="Proteomes" id="UP000294830">
    <property type="component" value="Unassembled WGS sequence"/>
</dbReference>
<dbReference type="CDD" id="cd00092">
    <property type="entry name" value="HTH_CRP"/>
    <property type="match status" value="1"/>
</dbReference>
<dbReference type="Gene3D" id="2.60.120.10">
    <property type="entry name" value="Jelly Rolls"/>
    <property type="match status" value="1"/>
</dbReference>
<proteinExistence type="predicted"/>
<organism evidence="6 7">
    <name type="scientific">Acetobacteroides hydrogenigenes</name>
    <dbReference type="NCBI Taxonomy" id="979970"/>
    <lineage>
        <taxon>Bacteria</taxon>
        <taxon>Pseudomonadati</taxon>
        <taxon>Bacteroidota</taxon>
        <taxon>Bacteroidia</taxon>
        <taxon>Bacteroidales</taxon>
        <taxon>Rikenellaceae</taxon>
        <taxon>Acetobacteroides</taxon>
    </lineage>
</organism>
<evidence type="ECO:0000256" key="2">
    <source>
        <dbReference type="ARBA" id="ARBA00023125"/>
    </source>
</evidence>
<keyword evidence="2" id="KW-0238">DNA-binding</keyword>
<dbReference type="InterPro" id="IPR018490">
    <property type="entry name" value="cNMP-bd_dom_sf"/>
</dbReference>
<dbReference type="InterPro" id="IPR014710">
    <property type="entry name" value="RmlC-like_jellyroll"/>
</dbReference>
<dbReference type="RefSeq" id="WP_131837684.1">
    <property type="nucleotide sequence ID" value="NZ_SLWB01000001.1"/>
</dbReference>
<protein>
    <submittedName>
        <fullName evidence="6">CRP-like cAMP-binding protein</fullName>
    </submittedName>
</protein>
<feature type="domain" description="Cyclic nucleotide-binding" evidence="4">
    <location>
        <begin position="11"/>
        <end position="134"/>
    </location>
</feature>
<dbReference type="GO" id="GO:0006355">
    <property type="term" value="P:regulation of DNA-templated transcription"/>
    <property type="evidence" value="ECO:0007669"/>
    <property type="project" value="InterPro"/>
</dbReference>
<dbReference type="OrthoDB" id="1116216at2"/>
<dbReference type="Pfam" id="PF13545">
    <property type="entry name" value="HTH_Crp_2"/>
    <property type="match status" value="1"/>
</dbReference>
<sequence>MNFTLLSRCPLFHGVDPVELENLLSMYPYAVKSYVKGNVLASRDDEYAGLMVVLEGSVKGEMVDSSGKVVKIEDISAPRPIAPAFLFGQNNRLPVDVVANDVVKVVIIPRPSMVGIMQASSQVLTNYLDMMSNRATFLSNKLYFLSFRSIKEKLAHYLLDLSKGQLITFSLPMGQQELADYFGVTRSSLARVFADMEHDGLVAFDRRKVTLLDREGLVKIIR</sequence>
<dbReference type="SUPFAM" id="SSF51206">
    <property type="entry name" value="cAMP-binding domain-like"/>
    <property type="match status" value="1"/>
</dbReference>
<evidence type="ECO:0000256" key="1">
    <source>
        <dbReference type="ARBA" id="ARBA00023015"/>
    </source>
</evidence>
<dbReference type="SMART" id="SM00419">
    <property type="entry name" value="HTH_CRP"/>
    <property type="match status" value="1"/>
</dbReference>